<keyword evidence="1" id="KW-0472">Membrane</keyword>
<proteinExistence type="predicted"/>
<evidence type="ECO:0000256" key="1">
    <source>
        <dbReference type="SAM" id="Phobius"/>
    </source>
</evidence>
<feature type="transmembrane region" description="Helical" evidence="1">
    <location>
        <begin position="109"/>
        <end position="126"/>
    </location>
</feature>
<feature type="transmembrane region" description="Helical" evidence="1">
    <location>
        <begin position="133"/>
        <end position="153"/>
    </location>
</feature>
<accession>A0A226F3Q6</accession>
<dbReference type="Proteomes" id="UP000198287">
    <property type="component" value="Unassembled WGS sequence"/>
</dbReference>
<feature type="transmembrane region" description="Helical" evidence="1">
    <location>
        <begin position="35"/>
        <end position="60"/>
    </location>
</feature>
<organism evidence="2 3">
    <name type="scientific">Folsomia candida</name>
    <name type="common">Springtail</name>
    <dbReference type="NCBI Taxonomy" id="158441"/>
    <lineage>
        <taxon>Eukaryota</taxon>
        <taxon>Metazoa</taxon>
        <taxon>Ecdysozoa</taxon>
        <taxon>Arthropoda</taxon>
        <taxon>Hexapoda</taxon>
        <taxon>Collembola</taxon>
        <taxon>Entomobryomorpha</taxon>
        <taxon>Isotomoidea</taxon>
        <taxon>Isotomidae</taxon>
        <taxon>Proisotominae</taxon>
        <taxon>Folsomia</taxon>
    </lineage>
</organism>
<comment type="caution">
    <text evidence="2">The sequence shown here is derived from an EMBL/GenBank/DDBJ whole genome shotgun (WGS) entry which is preliminary data.</text>
</comment>
<dbReference type="AlphaFoldDB" id="A0A226F3Q6"/>
<feature type="transmembrane region" description="Helical" evidence="1">
    <location>
        <begin position="72"/>
        <end position="97"/>
    </location>
</feature>
<evidence type="ECO:0000313" key="3">
    <source>
        <dbReference type="Proteomes" id="UP000198287"/>
    </source>
</evidence>
<evidence type="ECO:0000313" key="2">
    <source>
        <dbReference type="EMBL" id="OXA64108.1"/>
    </source>
</evidence>
<keyword evidence="3" id="KW-1185">Reference proteome</keyword>
<dbReference type="EMBL" id="LNIX01000001">
    <property type="protein sequence ID" value="OXA64108.1"/>
    <property type="molecule type" value="Genomic_DNA"/>
</dbReference>
<keyword evidence="1" id="KW-1133">Transmembrane helix</keyword>
<reference evidence="2 3" key="1">
    <citation type="submission" date="2015-12" db="EMBL/GenBank/DDBJ databases">
        <title>The genome of Folsomia candida.</title>
        <authorList>
            <person name="Faddeeva A."/>
            <person name="Derks M.F."/>
            <person name="Anvar Y."/>
            <person name="Smit S."/>
            <person name="Van Straalen N."/>
            <person name="Roelofs D."/>
        </authorList>
    </citation>
    <scope>NUCLEOTIDE SEQUENCE [LARGE SCALE GENOMIC DNA]</scope>
    <source>
        <strain evidence="2 3">VU population</strain>
        <tissue evidence="2">Whole body</tissue>
    </source>
</reference>
<sequence>MSPIADNSSNGSTTSWSFHQFFSSFPTPSFPNLRFAAMLVTIVSIAFYCVVCVLSVHFLVTGLKGDDKSHEAFWTIHLLLAISSDVISIFLFFGIYAGNSKVIHNCWKALTGIILAAILLFVGICIERNGKIVLTLVEVVTSGLLLLGLRVVYLHDVDLKRNEDSLVI</sequence>
<name>A0A226F3Q6_FOLCA</name>
<keyword evidence="1" id="KW-0812">Transmembrane</keyword>
<gene>
    <name evidence="2" type="ORF">Fcan01_01484</name>
</gene>
<protein>
    <submittedName>
        <fullName evidence="2">Uncharacterized protein</fullName>
    </submittedName>
</protein>